<proteinExistence type="predicted"/>
<name>A0A0F8WS24_9ZZZZ</name>
<protein>
    <submittedName>
        <fullName evidence="1">Uncharacterized protein</fullName>
    </submittedName>
</protein>
<dbReference type="AlphaFoldDB" id="A0A0F8WS24"/>
<comment type="caution">
    <text evidence="1">The sequence shown here is derived from an EMBL/GenBank/DDBJ whole genome shotgun (WGS) entry which is preliminary data.</text>
</comment>
<sequence>MYAIICVAYTGGCADYAPRKPWLFRSQRECIVFVNKVHKSFLETLKEKGLVITDSKAFCLRFKETKET</sequence>
<evidence type="ECO:0000313" key="1">
    <source>
        <dbReference type="EMBL" id="KKK59712.1"/>
    </source>
</evidence>
<accession>A0A0F8WS24</accession>
<reference evidence="1" key="1">
    <citation type="journal article" date="2015" name="Nature">
        <title>Complex archaea that bridge the gap between prokaryotes and eukaryotes.</title>
        <authorList>
            <person name="Spang A."/>
            <person name="Saw J.H."/>
            <person name="Jorgensen S.L."/>
            <person name="Zaremba-Niedzwiedzka K."/>
            <person name="Martijn J."/>
            <person name="Lind A.E."/>
            <person name="van Eijk R."/>
            <person name="Schleper C."/>
            <person name="Guy L."/>
            <person name="Ettema T.J."/>
        </authorList>
    </citation>
    <scope>NUCLEOTIDE SEQUENCE</scope>
</reference>
<organism evidence="1">
    <name type="scientific">marine sediment metagenome</name>
    <dbReference type="NCBI Taxonomy" id="412755"/>
    <lineage>
        <taxon>unclassified sequences</taxon>
        <taxon>metagenomes</taxon>
        <taxon>ecological metagenomes</taxon>
    </lineage>
</organism>
<gene>
    <name evidence="1" type="ORF">LCGC14_3031650</name>
</gene>
<dbReference type="EMBL" id="LAZR01063329">
    <property type="protein sequence ID" value="KKK59712.1"/>
    <property type="molecule type" value="Genomic_DNA"/>
</dbReference>